<reference evidence="3" key="1">
    <citation type="submission" date="2025-08" db="UniProtKB">
        <authorList>
            <consortium name="RefSeq"/>
        </authorList>
    </citation>
    <scope>IDENTIFICATION</scope>
</reference>
<feature type="region of interest" description="Disordered" evidence="1">
    <location>
        <begin position="28"/>
        <end position="190"/>
    </location>
</feature>
<evidence type="ECO:0000313" key="3">
    <source>
        <dbReference type="RefSeq" id="XP_012940582.1"/>
    </source>
</evidence>
<feature type="compositionally biased region" description="Basic and acidic residues" evidence="1">
    <location>
        <begin position="39"/>
        <end position="67"/>
    </location>
</feature>
<accession>A0ABM1A4B9</accession>
<evidence type="ECO:0000313" key="2">
    <source>
        <dbReference type="Proteomes" id="UP000694888"/>
    </source>
</evidence>
<dbReference type="RefSeq" id="XP_012940582.1">
    <property type="nucleotide sequence ID" value="XM_013085128.1"/>
</dbReference>
<evidence type="ECO:0000256" key="1">
    <source>
        <dbReference type="SAM" id="MobiDB-lite"/>
    </source>
</evidence>
<sequence length="190" mass="21277">LTKQASRQKLQKPSNKLAIDVKIKTQVRQRLSSARSNISKRDSAREDSGADTQRDEPEVVKPKKEVTFADDVLQKASTTETPRADSDAETFADENSVQPAYLDGEGDTTGADDVFHQQEVENGEETEKEKEGKYEEGKMVDSNKEKEDKKSVKKGKKSKGKSKREAKREEEKKKAAQKKVETDVVSLYAV</sequence>
<feature type="compositionally biased region" description="Basic and acidic residues" evidence="1">
    <location>
        <begin position="166"/>
        <end position="182"/>
    </location>
</feature>
<keyword evidence="2" id="KW-1185">Reference proteome</keyword>
<proteinExistence type="predicted"/>
<feature type="non-terminal residue" evidence="3">
    <location>
        <position position="1"/>
    </location>
</feature>
<protein>
    <submittedName>
        <fullName evidence="3">FK506-binding protein 3</fullName>
    </submittedName>
</protein>
<gene>
    <name evidence="3" type="primary">LOC101862285</name>
</gene>
<dbReference type="Proteomes" id="UP000694888">
    <property type="component" value="Unplaced"/>
</dbReference>
<feature type="compositionally biased region" description="Basic and acidic residues" evidence="1">
    <location>
        <begin position="113"/>
        <end position="150"/>
    </location>
</feature>
<dbReference type="GeneID" id="101862285"/>
<name>A0ABM1A4B9_APLCA</name>
<feature type="compositionally biased region" description="Polar residues" evidence="1">
    <location>
        <begin position="28"/>
        <end position="37"/>
    </location>
</feature>
<feature type="compositionally biased region" description="Basic residues" evidence="1">
    <location>
        <begin position="151"/>
        <end position="165"/>
    </location>
</feature>
<organism evidence="2 3">
    <name type="scientific">Aplysia californica</name>
    <name type="common">California sea hare</name>
    <dbReference type="NCBI Taxonomy" id="6500"/>
    <lineage>
        <taxon>Eukaryota</taxon>
        <taxon>Metazoa</taxon>
        <taxon>Spiralia</taxon>
        <taxon>Lophotrochozoa</taxon>
        <taxon>Mollusca</taxon>
        <taxon>Gastropoda</taxon>
        <taxon>Heterobranchia</taxon>
        <taxon>Euthyneura</taxon>
        <taxon>Tectipleura</taxon>
        <taxon>Aplysiida</taxon>
        <taxon>Aplysioidea</taxon>
        <taxon>Aplysiidae</taxon>
        <taxon>Aplysia</taxon>
    </lineage>
</organism>